<sequence>MNQLKNKLKKLLFITLCLIPFAGYPRENTSGKSPKEKIEAYSKAHNHAGILVLTTRNDSIFTHTAGYANAAQKTPVTESHLFEIGSASKIFTAIAVFQLIEENKLSLQTTLNTLYPDGEIQALANYEGQNYWDKVTVEMLLNHTSGFIDYLNIYDSDEEALEVFSRKKEYTFDELIHLSAGHGDAHFVPGDRFKYSNTNYIILGDIVSKLSEMPWKTYIRKNILEKAGMENTFFGSEISPENHRRLMTGYYGDKTTQIPYSLAGSAGEIISDVYDLRKFLLFWSQGKFYKNPATFRQQISTGVHSMSTQSDAVKYALGTMLVDETVGHGGQTFGFQSYLAVNPQTHDICVIGINNAAVSGISLFMSLE</sequence>
<gene>
    <name evidence="2" type="ORF">D1614_10540</name>
</gene>
<dbReference type="InterPro" id="IPR012338">
    <property type="entry name" value="Beta-lactam/transpept-like"/>
</dbReference>
<name>A0A399T0J4_9BACT</name>
<dbReference type="AlphaFoldDB" id="A0A399T0J4"/>
<keyword evidence="2" id="KW-0378">Hydrolase</keyword>
<dbReference type="Pfam" id="PF00144">
    <property type="entry name" value="Beta-lactamase"/>
    <property type="match status" value="1"/>
</dbReference>
<accession>A0A399T0J4</accession>
<proteinExistence type="predicted"/>
<dbReference type="Gene3D" id="3.40.710.10">
    <property type="entry name" value="DD-peptidase/beta-lactamase superfamily"/>
    <property type="match status" value="1"/>
</dbReference>
<reference evidence="2 3" key="1">
    <citation type="submission" date="2018-08" db="EMBL/GenBank/DDBJ databases">
        <title>Pallidiluteibacterium maritimus gen. nov., sp. nov., isolated from coastal sediment.</title>
        <authorList>
            <person name="Zhou L.Y."/>
        </authorList>
    </citation>
    <scope>NUCLEOTIDE SEQUENCE [LARGE SCALE GENOMIC DNA]</scope>
    <source>
        <strain evidence="2 3">XSD2</strain>
    </source>
</reference>
<dbReference type="OrthoDB" id="9793489at2"/>
<evidence type="ECO:0000259" key="1">
    <source>
        <dbReference type="Pfam" id="PF00144"/>
    </source>
</evidence>
<dbReference type="InterPro" id="IPR001466">
    <property type="entry name" value="Beta-lactam-related"/>
</dbReference>
<dbReference type="SUPFAM" id="SSF56601">
    <property type="entry name" value="beta-lactamase/transpeptidase-like"/>
    <property type="match status" value="1"/>
</dbReference>
<dbReference type="InterPro" id="IPR050491">
    <property type="entry name" value="AmpC-like"/>
</dbReference>
<protein>
    <submittedName>
        <fullName evidence="2">Class A beta-lactamase-related serine hydrolase</fullName>
    </submittedName>
</protein>
<evidence type="ECO:0000313" key="2">
    <source>
        <dbReference type="EMBL" id="RIJ48165.1"/>
    </source>
</evidence>
<evidence type="ECO:0000313" key="3">
    <source>
        <dbReference type="Proteomes" id="UP000265926"/>
    </source>
</evidence>
<dbReference type="GO" id="GO:0016787">
    <property type="term" value="F:hydrolase activity"/>
    <property type="evidence" value="ECO:0007669"/>
    <property type="project" value="UniProtKB-KW"/>
</dbReference>
<dbReference type="Proteomes" id="UP000265926">
    <property type="component" value="Unassembled WGS sequence"/>
</dbReference>
<dbReference type="EMBL" id="QWGR01000005">
    <property type="protein sequence ID" value="RIJ48165.1"/>
    <property type="molecule type" value="Genomic_DNA"/>
</dbReference>
<dbReference type="PANTHER" id="PTHR46825:SF9">
    <property type="entry name" value="BETA-LACTAMASE-RELATED DOMAIN-CONTAINING PROTEIN"/>
    <property type="match status" value="1"/>
</dbReference>
<organism evidence="2 3">
    <name type="scientific">Maribellus luteus</name>
    <dbReference type="NCBI Taxonomy" id="2305463"/>
    <lineage>
        <taxon>Bacteria</taxon>
        <taxon>Pseudomonadati</taxon>
        <taxon>Bacteroidota</taxon>
        <taxon>Bacteroidia</taxon>
        <taxon>Marinilabiliales</taxon>
        <taxon>Prolixibacteraceae</taxon>
        <taxon>Maribellus</taxon>
    </lineage>
</organism>
<dbReference type="PANTHER" id="PTHR46825">
    <property type="entry name" value="D-ALANYL-D-ALANINE-CARBOXYPEPTIDASE/ENDOPEPTIDASE AMPH"/>
    <property type="match status" value="1"/>
</dbReference>
<dbReference type="RefSeq" id="WP_119437895.1">
    <property type="nucleotide sequence ID" value="NZ_QWGR01000005.1"/>
</dbReference>
<feature type="domain" description="Beta-lactamase-related" evidence="1">
    <location>
        <begin position="37"/>
        <end position="351"/>
    </location>
</feature>
<keyword evidence="3" id="KW-1185">Reference proteome</keyword>
<comment type="caution">
    <text evidence="2">The sequence shown here is derived from an EMBL/GenBank/DDBJ whole genome shotgun (WGS) entry which is preliminary data.</text>
</comment>